<dbReference type="PANTHER" id="PTHR48221:SF2">
    <property type="entry name" value="ACYL-COA SYNTHETASE FAMILY PROTEIN"/>
    <property type="match status" value="1"/>
</dbReference>
<dbReference type="PANTHER" id="PTHR48221">
    <property type="entry name" value="ACYL-COA SYNTHETASE FAMILY PROTEIN"/>
    <property type="match status" value="1"/>
</dbReference>
<keyword evidence="1" id="KW-1133">Transmembrane helix</keyword>
<gene>
    <name evidence="2" type="ORF">KSP39_PZI013664</name>
</gene>
<evidence type="ECO:0000313" key="2">
    <source>
        <dbReference type="EMBL" id="KAK8935085.1"/>
    </source>
</evidence>
<keyword evidence="1" id="KW-0472">Membrane</keyword>
<keyword evidence="1" id="KW-0812">Transmembrane</keyword>
<dbReference type="Proteomes" id="UP001418222">
    <property type="component" value="Unassembled WGS sequence"/>
</dbReference>
<organism evidence="2 3">
    <name type="scientific">Platanthera zijinensis</name>
    <dbReference type="NCBI Taxonomy" id="2320716"/>
    <lineage>
        <taxon>Eukaryota</taxon>
        <taxon>Viridiplantae</taxon>
        <taxon>Streptophyta</taxon>
        <taxon>Embryophyta</taxon>
        <taxon>Tracheophyta</taxon>
        <taxon>Spermatophyta</taxon>
        <taxon>Magnoliopsida</taxon>
        <taxon>Liliopsida</taxon>
        <taxon>Asparagales</taxon>
        <taxon>Orchidaceae</taxon>
        <taxon>Orchidoideae</taxon>
        <taxon>Orchideae</taxon>
        <taxon>Orchidinae</taxon>
        <taxon>Platanthera</taxon>
    </lineage>
</organism>
<comment type="caution">
    <text evidence="2">The sequence shown here is derived from an EMBL/GenBank/DDBJ whole genome shotgun (WGS) entry which is preliminary data.</text>
</comment>
<feature type="transmembrane region" description="Helical" evidence="1">
    <location>
        <begin position="313"/>
        <end position="331"/>
    </location>
</feature>
<sequence length="525" mass="59350">MCLKTTEVCNARIKCLVETVITVLDSSISCKILLLGREGPEFLQVGSSISFGDGRELVRVGADMLENLQANTGFVHALLHAFLRTAVSSSIHQVPFIRSSMRDQGTETAGISRRTAIASLMRFSSDKIYSSHNETPLRLLFWHLDPLLFKNDISEVLRETMERPFLSLEAEFYNRPTWRSMILCLVTSPAMFRQASILLHNWFLRTGVTFVLELQIALVSAVLDMISRPMTWGISMEMGLKYPFMHAYFPSSSQKLLGRLTGSISRNSFIDLVHCIKVAVTGAEASMDPSICYSSFRHETILDWIENNSTWSMLMKFPIWFYFAIMLIFYYKNIQDLYISKVISTENSFDSSNDEELNKAAIIYLSFVLSPVDKGHGDGVAEHLLRISRSWRSTVSAFSFHKEGSFLGSSHNKSSLSWNKKFSINKDYDGKLASWLRKFDAVCVNSWTKSFLGVSLDSKCDGKNFTTSKKLFNQIPLGILILYPGMVSDSGCELLLFYATTGEILQFGGHENIFVFGKHWKKMGS</sequence>
<protein>
    <submittedName>
        <fullName evidence="2">Uncharacterized protein</fullName>
    </submittedName>
</protein>
<evidence type="ECO:0000256" key="1">
    <source>
        <dbReference type="SAM" id="Phobius"/>
    </source>
</evidence>
<dbReference type="EMBL" id="JBBWWQ010000011">
    <property type="protein sequence ID" value="KAK8935085.1"/>
    <property type="molecule type" value="Genomic_DNA"/>
</dbReference>
<accession>A0AAP0G2V0</accession>
<keyword evidence="3" id="KW-1185">Reference proteome</keyword>
<evidence type="ECO:0000313" key="3">
    <source>
        <dbReference type="Proteomes" id="UP001418222"/>
    </source>
</evidence>
<name>A0AAP0G2V0_9ASPA</name>
<feature type="transmembrane region" description="Helical" evidence="1">
    <location>
        <begin position="202"/>
        <end position="223"/>
    </location>
</feature>
<proteinExistence type="predicted"/>
<dbReference type="AlphaFoldDB" id="A0AAP0G2V0"/>
<reference evidence="2 3" key="1">
    <citation type="journal article" date="2022" name="Nat. Plants">
        <title>Genomes of leafy and leafless Platanthera orchids illuminate the evolution of mycoheterotrophy.</title>
        <authorList>
            <person name="Li M.H."/>
            <person name="Liu K.W."/>
            <person name="Li Z."/>
            <person name="Lu H.C."/>
            <person name="Ye Q.L."/>
            <person name="Zhang D."/>
            <person name="Wang J.Y."/>
            <person name="Li Y.F."/>
            <person name="Zhong Z.M."/>
            <person name="Liu X."/>
            <person name="Yu X."/>
            <person name="Liu D.K."/>
            <person name="Tu X.D."/>
            <person name="Liu B."/>
            <person name="Hao Y."/>
            <person name="Liao X.Y."/>
            <person name="Jiang Y.T."/>
            <person name="Sun W.H."/>
            <person name="Chen J."/>
            <person name="Chen Y.Q."/>
            <person name="Ai Y."/>
            <person name="Zhai J.W."/>
            <person name="Wu S.S."/>
            <person name="Zhou Z."/>
            <person name="Hsiao Y.Y."/>
            <person name="Wu W.L."/>
            <person name="Chen Y.Y."/>
            <person name="Lin Y.F."/>
            <person name="Hsu J.L."/>
            <person name="Li C.Y."/>
            <person name="Wang Z.W."/>
            <person name="Zhao X."/>
            <person name="Zhong W.Y."/>
            <person name="Ma X.K."/>
            <person name="Ma L."/>
            <person name="Huang J."/>
            <person name="Chen G.Z."/>
            <person name="Huang M.Z."/>
            <person name="Huang L."/>
            <person name="Peng D.H."/>
            <person name="Luo Y.B."/>
            <person name="Zou S.Q."/>
            <person name="Chen S.P."/>
            <person name="Lan S."/>
            <person name="Tsai W.C."/>
            <person name="Van de Peer Y."/>
            <person name="Liu Z.J."/>
        </authorList>
    </citation>
    <scope>NUCLEOTIDE SEQUENCE [LARGE SCALE GENOMIC DNA]</scope>
    <source>
        <strain evidence="2">Lor287</strain>
    </source>
</reference>